<organism evidence="2 3">
    <name type="scientific">Exophiala aquamarina CBS 119918</name>
    <dbReference type="NCBI Taxonomy" id="1182545"/>
    <lineage>
        <taxon>Eukaryota</taxon>
        <taxon>Fungi</taxon>
        <taxon>Dikarya</taxon>
        <taxon>Ascomycota</taxon>
        <taxon>Pezizomycotina</taxon>
        <taxon>Eurotiomycetes</taxon>
        <taxon>Chaetothyriomycetidae</taxon>
        <taxon>Chaetothyriales</taxon>
        <taxon>Herpotrichiellaceae</taxon>
        <taxon>Exophiala</taxon>
    </lineage>
</organism>
<evidence type="ECO:0000313" key="2">
    <source>
        <dbReference type="EMBL" id="KEF56875.1"/>
    </source>
</evidence>
<dbReference type="GO" id="GO:0008757">
    <property type="term" value="F:S-adenosylmethionine-dependent methyltransferase activity"/>
    <property type="evidence" value="ECO:0007669"/>
    <property type="project" value="InterPro"/>
</dbReference>
<dbReference type="InterPro" id="IPR013216">
    <property type="entry name" value="Methyltransf_11"/>
</dbReference>
<dbReference type="Gene3D" id="3.40.50.150">
    <property type="entry name" value="Vaccinia Virus protein VP39"/>
    <property type="match status" value="1"/>
</dbReference>
<dbReference type="HOGENOM" id="CLU_049344_1_0_1"/>
<name>A0A072PMY0_9EURO</name>
<dbReference type="Proteomes" id="UP000027920">
    <property type="component" value="Unassembled WGS sequence"/>
</dbReference>
<accession>A0A072PMY0</accession>
<dbReference type="PANTHER" id="PTHR44942">
    <property type="entry name" value="METHYLTRANSF_11 DOMAIN-CONTAINING PROTEIN"/>
    <property type="match status" value="1"/>
</dbReference>
<proteinExistence type="predicted"/>
<dbReference type="STRING" id="1182545.A0A072PMY0"/>
<dbReference type="InterPro" id="IPR051052">
    <property type="entry name" value="Diverse_substrate_MTase"/>
</dbReference>
<dbReference type="OrthoDB" id="10027013at2759"/>
<dbReference type="InterPro" id="IPR029063">
    <property type="entry name" value="SAM-dependent_MTases_sf"/>
</dbReference>
<comment type="caution">
    <text evidence="2">The sequence shown here is derived from an EMBL/GenBank/DDBJ whole genome shotgun (WGS) entry which is preliminary data.</text>
</comment>
<dbReference type="PANTHER" id="PTHR44942:SF10">
    <property type="entry name" value="METHYLTRANSFERASE TYPE 11 DOMAIN-CONTAINING PROTEIN"/>
    <property type="match status" value="1"/>
</dbReference>
<dbReference type="VEuPathDB" id="FungiDB:A1O9_07065"/>
<protein>
    <recommendedName>
        <fullName evidence="1">Methyltransferase type 11 domain-containing protein</fullName>
    </recommendedName>
</protein>
<reference evidence="2 3" key="1">
    <citation type="submission" date="2013-03" db="EMBL/GenBank/DDBJ databases">
        <title>The Genome Sequence of Exophiala aquamarina CBS 119918.</title>
        <authorList>
            <consortium name="The Broad Institute Genomics Platform"/>
            <person name="Cuomo C."/>
            <person name="de Hoog S."/>
            <person name="Gorbushina A."/>
            <person name="Walker B."/>
            <person name="Young S.K."/>
            <person name="Zeng Q."/>
            <person name="Gargeya S."/>
            <person name="Fitzgerald M."/>
            <person name="Haas B."/>
            <person name="Abouelleil A."/>
            <person name="Allen A.W."/>
            <person name="Alvarado L."/>
            <person name="Arachchi H.M."/>
            <person name="Berlin A.M."/>
            <person name="Chapman S.B."/>
            <person name="Gainer-Dewar J."/>
            <person name="Goldberg J."/>
            <person name="Griggs A."/>
            <person name="Gujja S."/>
            <person name="Hansen M."/>
            <person name="Howarth C."/>
            <person name="Imamovic A."/>
            <person name="Ireland A."/>
            <person name="Larimer J."/>
            <person name="McCowan C."/>
            <person name="Murphy C."/>
            <person name="Pearson M."/>
            <person name="Poon T.W."/>
            <person name="Priest M."/>
            <person name="Roberts A."/>
            <person name="Saif S."/>
            <person name="Shea T."/>
            <person name="Sisk P."/>
            <person name="Sykes S."/>
            <person name="Wortman J."/>
            <person name="Nusbaum C."/>
            <person name="Birren B."/>
        </authorList>
    </citation>
    <scope>NUCLEOTIDE SEQUENCE [LARGE SCALE GENOMIC DNA]</scope>
    <source>
        <strain evidence="2 3">CBS 119918</strain>
    </source>
</reference>
<dbReference type="GeneID" id="25281979"/>
<gene>
    <name evidence="2" type="ORF">A1O9_07065</name>
</gene>
<dbReference type="AlphaFoldDB" id="A0A072PMY0"/>
<dbReference type="Pfam" id="PF08241">
    <property type="entry name" value="Methyltransf_11"/>
    <property type="match status" value="1"/>
</dbReference>
<dbReference type="EMBL" id="AMGV01000005">
    <property type="protein sequence ID" value="KEF56875.1"/>
    <property type="molecule type" value="Genomic_DNA"/>
</dbReference>
<evidence type="ECO:0000259" key="1">
    <source>
        <dbReference type="Pfam" id="PF08241"/>
    </source>
</evidence>
<dbReference type="CDD" id="cd02440">
    <property type="entry name" value="AdoMet_MTases"/>
    <property type="match status" value="1"/>
</dbReference>
<sequence>MSEVKSTPTFQKEKTFLSYNHEQGKAYAQVRRDYHPNVYQTVLDYHTSTGGQLDTLVDVGCGPGNATRQLGMHFNHAVGLDPSQGMISMARSLGGSTSTSEAVRFEISDAQELGANISPPIQDSSVDLIIAATAAHWFDMSGFWPRAARVLKPGGSVAIWTTGEPRTDPNLPNAIAIQAAVEEHEERNLRPYFEPGNLLNRNRYRDLLLPWTLPQPVPEFDESAFIRKEWDYGDQFIVGEPEVDLDTFEKVWASASAQTRWYQAHPDDVGTERDPVKMLRRKLEALLHDAGVEKGKEWLRGAVGGTLLVVKKKTA</sequence>
<evidence type="ECO:0000313" key="3">
    <source>
        <dbReference type="Proteomes" id="UP000027920"/>
    </source>
</evidence>
<keyword evidence="3" id="KW-1185">Reference proteome</keyword>
<dbReference type="SUPFAM" id="SSF53335">
    <property type="entry name" value="S-adenosyl-L-methionine-dependent methyltransferases"/>
    <property type="match status" value="1"/>
</dbReference>
<feature type="domain" description="Methyltransferase type 11" evidence="1">
    <location>
        <begin position="57"/>
        <end position="159"/>
    </location>
</feature>
<dbReference type="RefSeq" id="XP_013259465.1">
    <property type="nucleotide sequence ID" value="XM_013404011.1"/>
</dbReference>